<evidence type="ECO:0000313" key="5">
    <source>
        <dbReference type="Proteomes" id="UP001222325"/>
    </source>
</evidence>
<evidence type="ECO:0000256" key="1">
    <source>
        <dbReference type="SAM" id="MobiDB-lite"/>
    </source>
</evidence>
<name>A0AAD6TW71_9AGAR</name>
<feature type="domain" description="HAM1-like C-terminal" evidence="2">
    <location>
        <begin position="630"/>
        <end position="685"/>
    </location>
</feature>
<evidence type="ECO:0000259" key="2">
    <source>
        <dbReference type="Pfam" id="PF14613"/>
    </source>
</evidence>
<gene>
    <name evidence="4" type="ORF">B0H15DRAFT_863626</name>
</gene>
<evidence type="ECO:0000259" key="3">
    <source>
        <dbReference type="Pfam" id="PF19343"/>
    </source>
</evidence>
<dbReference type="PANTHER" id="PTHR31138">
    <property type="entry name" value="CHROMOSOME 19, WHOLE GENOME SHOTGUN SEQUENCE"/>
    <property type="match status" value="1"/>
</dbReference>
<sequence length="835" mass="91193">MMYRRHARCIRASCLLTGTGYISLRAMLPLQEHPTMDRIASLTAALNAGKLPTTEQLNALLDWLTKSAIPAVEPSVDSLSGQGRVLSRDIRKVLEAYKALNENKNKGDLLQEAMWHLTEGDVDAAIDADVVPSKKEVNSDLQAVRSSLRTILSIVRQSLTSEGGFLLNDFASFARLALADAAELVQDQAGRAKESLRYVEEGVQDGKRDNLGRDKERLEEEKDLRVSFEHGMDTIKDAGSGVIGAGQSAKQKTEQVTDRTTARLQGAYFKACERAQKDPEYRSSLSTLFDTLHKWVIKAFDAAADKSFTLQTFIDDPSPDQHIAKALDALKTLLDRFANHESSVDAILEKAQRFVTAARGDSKEVKAWVDAFFEHAHTSLVNPDYPRSDDAREVRRDLRKRGRVMLDADTDAGRAWTDLKETARVFGGALMADEDIERVRAAHAQLGADAERGLVEAGEEAETGVQAVLERASWFWRDLFTVYAPRMLAMLKDVPIPRTEYSDKDVDLVLESLDISSFGINPAHVYIRNITDVDVRTSTTAPAKTGVGAMTHIRLQAVQLKLEDVSFYYNDKTATLAPKEHTGLLALTMPPQGIDVDMTLRLISSPAERDAQRRFYHIERLAVEISDAAELSVRESNHAVVLALFKPVFDMRFREALGRALGEQLRAAIEWVDGVAWDVGRRAEVFADAGAGRGAALAGAVWSEIGRIGRESRGGAGLRATGSGVVLDDGVEGGMRFAMGAEPQVLGGEKRGPVGTGSQSIEERVGGAVQSLKGETGSPKDVKAAVQGGAQDAKKQPQGLVAEGKKQVRSFQRSVEEKAAAEKKEAGWKSGAFDV</sequence>
<dbReference type="AlphaFoldDB" id="A0AAD6TW71"/>
<reference evidence="4" key="1">
    <citation type="submission" date="2023-03" db="EMBL/GenBank/DDBJ databases">
        <title>Massive genome expansion in bonnet fungi (Mycena s.s.) driven by repeated elements and novel gene families across ecological guilds.</title>
        <authorList>
            <consortium name="Lawrence Berkeley National Laboratory"/>
            <person name="Harder C.B."/>
            <person name="Miyauchi S."/>
            <person name="Viragh M."/>
            <person name="Kuo A."/>
            <person name="Thoen E."/>
            <person name="Andreopoulos B."/>
            <person name="Lu D."/>
            <person name="Skrede I."/>
            <person name="Drula E."/>
            <person name="Henrissat B."/>
            <person name="Morin E."/>
            <person name="Kohler A."/>
            <person name="Barry K."/>
            <person name="LaButti K."/>
            <person name="Morin E."/>
            <person name="Salamov A."/>
            <person name="Lipzen A."/>
            <person name="Mereny Z."/>
            <person name="Hegedus B."/>
            <person name="Baldrian P."/>
            <person name="Stursova M."/>
            <person name="Weitz H."/>
            <person name="Taylor A."/>
            <person name="Grigoriev I.V."/>
            <person name="Nagy L.G."/>
            <person name="Martin F."/>
            <person name="Kauserud H."/>
        </authorList>
    </citation>
    <scope>NUCLEOTIDE SEQUENCE</scope>
    <source>
        <strain evidence="4">CBHHK173m</strain>
    </source>
</reference>
<dbReference type="InterPro" id="IPR045967">
    <property type="entry name" value="HAM1-like_N"/>
</dbReference>
<protein>
    <submittedName>
        <fullName evidence="4">Uncharacterized protein</fullName>
    </submittedName>
</protein>
<dbReference type="EMBL" id="JARJCN010000080">
    <property type="protein sequence ID" value="KAJ7076536.1"/>
    <property type="molecule type" value="Genomic_DNA"/>
</dbReference>
<feature type="domain" description="HAM1-like N-terminal" evidence="3">
    <location>
        <begin position="43"/>
        <end position="255"/>
    </location>
</feature>
<feature type="region of interest" description="Disordered" evidence="1">
    <location>
        <begin position="771"/>
        <end position="807"/>
    </location>
</feature>
<comment type="caution">
    <text evidence="4">The sequence shown here is derived from an EMBL/GenBank/DDBJ whole genome shotgun (WGS) entry which is preliminary data.</text>
</comment>
<proteinExistence type="predicted"/>
<evidence type="ECO:0000313" key="4">
    <source>
        <dbReference type="EMBL" id="KAJ7076536.1"/>
    </source>
</evidence>
<dbReference type="PANTHER" id="PTHR31138:SF1">
    <property type="entry name" value="PDZ DOMAIN-CONTAINING PROTEIN"/>
    <property type="match status" value="1"/>
</dbReference>
<dbReference type="InterPro" id="IPR027842">
    <property type="entry name" value="HAM1-like_C"/>
</dbReference>
<accession>A0AAD6TW71</accession>
<dbReference type="Pfam" id="PF19343">
    <property type="entry name" value="HAM1_N"/>
    <property type="match status" value="2"/>
</dbReference>
<keyword evidence="5" id="KW-1185">Reference proteome</keyword>
<feature type="domain" description="HAM1-like N-terminal" evidence="3">
    <location>
        <begin position="275"/>
        <end position="601"/>
    </location>
</feature>
<organism evidence="4 5">
    <name type="scientific">Mycena belliarum</name>
    <dbReference type="NCBI Taxonomy" id="1033014"/>
    <lineage>
        <taxon>Eukaryota</taxon>
        <taxon>Fungi</taxon>
        <taxon>Dikarya</taxon>
        <taxon>Basidiomycota</taxon>
        <taxon>Agaricomycotina</taxon>
        <taxon>Agaricomycetes</taxon>
        <taxon>Agaricomycetidae</taxon>
        <taxon>Agaricales</taxon>
        <taxon>Marasmiineae</taxon>
        <taxon>Mycenaceae</taxon>
        <taxon>Mycena</taxon>
    </lineage>
</organism>
<dbReference type="Proteomes" id="UP001222325">
    <property type="component" value="Unassembled WGS sequence"/>
</dbReference>
<dbReference type="Pfam" id="PF14613">
    <property type="entry name" value="HAM1_C"/>
    <property type="match status" value="1"/>
</dbReference>